<dbReference type="PANTHER" id="PTHR30283">
    <property type="entry name" value="PEROXIDE STRESS RESPONSE PROTEIN YAAA"/>
    <property type="match status" value="1"/>
</dbReference>
<dbReference type="AlphaFoldDB" id="A0A0T6DQS8"/>
<gene>
    <name evidence="2" type="ORF">AS194_09140</name>
</gene>
<evidence type="ECO:0000256" key="1">
    <source>
        <dbReference type="HAMAP-Rule" id="MF_00652"/>
    </source>
</evidence>
<dbReference type="Pfam" id="PF03883">
    <property type="entry name" value="H2O2_YaaD"/>
    <property type="match status" value="1"/>
</dbReference>
<dbReference type="InterPro" id="IPR005583">
    <property type="entry name" value="YaaA"/>
</dbReference>
<dbReference type="Proteomes" id="UP000051202">
    <property type="component" value="Unassembled WGS sequence"/>
</dbReference>
<dbReference type="NCBIfam" id="NF002542">
    <property type="entry name" value="PRK02101.1-3"/>
    <property type="match status" value="1"/>
</dbReference>
<comment type="caution">
    <text evidence="2">The sequence shown here is derived from an EMBL/GenBank/DDBJ whole genome shotgun (WGS) entry which is preliminary data.</text>
</comment>
<proteinExistence type="inferred from homology"/>
<evidence type="ECO:0000313" key="3">
    <source>
        <dbReference type="Proteomes" id="UP000051202"/>
    </source>
</evidence>
<organism evidence="2 3">
    <name type="scientific">Psychrobacter piscatorii</name>
    <dbReference type="NCBI Taxonomy" id="554343"/>
    <lineage>
        <taxon>Bacteria</taxon>
        <taxon>Pseudomonadati</taxon>
        <taxon>Pseudomonadota</taxon>
        <taxon>Gammaproteobacteria</taxon>
        <taxon>Moraxellales</taxon>
        <taxon>Moraxellaceae</taxon>
        <taxon>Psychrobacter</taxon>
    </lineage>
</organism>
<dbReference type="PANTHER" id="PTHR30283:SF4">
    <property type="entry name" value="PEROXIDE STRESS RESISTANCE PROTEIN YAAA"/>
    <property type="match status" value="1"/>
</dbReference>
<comment type="similarity">
    <text evidence="1">Belongs to the UPF0246 family.</text>
</comment>
<accession>A0A0T6DQS8</accession>
<dbReference type="STRING" id="554343.AS194_09140"/>
<dbReference type="RefSeq" id="WP_058024923.1">
    <property type="nucleotide sequence ID" value="NZ_LNDJ01000073.1"/>
</dbReference>
<name>A0A0T6DQS8_9GAMM</name>
<evidence type="ECO:0000313" key="2">
    <source>
        <dbReference type="EMBL" id="KRU22302.1"/>
    </source>
</evidence>
<dbReference type="GO" id="GO:0033194">
    <property type="term" value="P:response to hydroperoxide"/>
    <property type="evidence" value="ECO:0007669"/>
    <property type="project" value="TreeGrafter"/>
</dbReference>
<reference evidence="2 3" key="1">
    <citation type="submission" date="2015-11" db="EMBL/GenBank/DDBJ databases">
        <title>Permanent draft genome of Psychrobacter piscatorii LQ58.</title>
        <authorList>
            <person name="Zhou M."/>
            <person name="Dong B."/>
            <person name="Liu Q."/>
        </authorList>
    </citation>
    <scope>NUCLEOTIDE SEQUENCE [LARGE SCALE GENOMIC DNA]</scope>
    <source>
        <strain evidence="2 3">LQ58</strain>
    </source>
</reference>
<dbReference type="EMBL" id="LNDJ01000073">
    <property type="protein sequence ID" value="KRU22302.1"/>
    <property type="molecule type" value="Genomic_DNA"/>
</dbReference>
<keyword evidence="3" id="KW-1185">Reference proteome</keyword>
<protein>
    <recommendedName>
        <fullName evidence="1">UPF0246 protein AS194_09140</fullName>
    </recommendedName>
</protein>
<dbReference type="GO" id="GO:0005829">
    <property type="term" value="C:cytosol"/>
    <property type="evidence" value="ECO:0007669"/>
    <property type="project" value="TreeGrafter"/>
</dbReference>
<sequence>MYFLLSPAKSLNETDAVPVNLGNYYSQPELIAHSQSLMKVLKSKEPVDLQELMSISDDLAQLNATRNQQWHWSEDKPFTDDESGNVAKPAGYLFDGDVYTGLDMYHMDKETAVYVNEHLGILSGLYGVLKPLDLIQPYRLEMGTKLKNARGDNLYEFWREEITDVINARMADSEDKVLINLASNEYFKAVKKKALKADIITPRFEDEKNGTYKVISFYAKKARGLMVKYAADNKLTSAEQLKGFNLAGYYYCKEASDDKTWVFRRDAADQ</sequence>
<dbReference type="HAMAP" id="MF_00652">
    <property type="entry name" value="UPF0246"/>
    <property type="match status" value="1"/>
</dbReference>